<evidence type="ECO:0000256" key="1">
    <source>
        <dbReference type="ARBA" id="ARBA00004496"/>
    </source>
</evidence>
<proteinExistence type="inferred from homology"/>
<dbReference type="Pfam" id="PF25178">
    <property type="entry name" value="Beta-prop_WDR41"/>
    <property type="match status" value="1"/>
</dbReference>
<feature type="repeat" description="WD" evidence="6">
    <location>
        <begin position="228"/>
        <end position="264"/>
    </location>
</feature>
<keyword evidence="3 6" id="KW-0853">WD repeat</keyword>
<dbReference type="GO" id="GO:0071013">
    <property type="term" value="C:catalytic step 2 spliceosome"/>
    <property type="evidence" value="ECO:0007669"/>
    <property type="project" value="TreeGrafter"/>
</dbReference>
<organism evidence="7 8">
    <name type="scientific">Chrysophaeum taylorii</name>
    <dbReference type="NCBI Taxonomy" id="2483200"/>
    <lineage>
        <taxon>Eukaryota</taxon>
        <taxon>Sar</taxon>
        <taxon>Stramenopiles</taxon>
        <taxon>Ochrophyta</taxon>
        <taxon>Pelagophyceae</taxon>
        <taxon>Pelagomonadales</taxon>
        <taxon>Pelagomonadaceae</taxon>
        <taxon>Chrysophaeum</taxon>
    </lineage>
</organism>
<dbReference type="InterPro" id="IPR040102">
    <property type="entry name" value="WDR41"/>
</dbReference>
<evidence type="ECO:0000313" key="7">
    <source>
        <dbReference type="EMBL" id="KAJ8610846.1"/>
    </source>
</evidence>
<feature type="repeat" description="WD" evidence="6">
    <location>
        <begin position="7"/>
        <end position="39"/>
    </location>
</feature>
<name>A0AAD7UMC9_9STRA</name>
<dbReference type="InterPro" id="IPR036322">
    <property type="entry name" value="WD40_repeat_dom_sf"/>
</dbReference>
<sequence length="264" mass="28234">MIHTRTLRSHKGAVLGVRYTNDGAYCMSCGADRRILLWNPSRPAAQTGALLIKEYSGQHASEVSKVAIARDSTRFASCGGDSAAFVWNVATGAVLKRLEGHAARINAVAFAGVDEQVLATASYDNTARLWDLRSQSRAAIQTLSDFKDSVTSLVVARDRATDWAIVAASVDGCVRTYDLRRGLMNSDNLGAPVTSVALSHDGGLLYGTNRVLWRLVNADIAAELDGVHTRATSSLAWHPKAANLLAASFDGAISFWTTHGSNSD</sequence>
<evidence type="ECO:0000256" key="2">
    <source>
        <dbReference type="ARBA" id="ARBA00022490"/>
    </source>
</evidence>
<dbReference type="GO" id="GO:0000398">
    <property type="term" value="P:mRNA splicing, via spliceosome"/>
    <property type="evidence" value="ECO:0007669"/>
    <property type="project" value="TreeGrafter"/>
</dbReference>
<dbReference type="InterPro" id="IPR019775">
    <property type="entry name" value="WD40_repeat_CS"/>
</dbReference>
<dbReference type="InterPro" id="IPR001680">
    <property type="entry name" value="WD40_rpt"/>
</dbReference>
<gene>
    <name evidence="7" type="ORF">CTAYLR_006465</name>
</gene>
<evidence type="ECO:0000256" key="5">
    <source>
        <dbReference type="ARBA" id="ARBA00038145"/>
    </source>
</evidence>
<keyword evidence="8" id="KW-1185">Reference proteome</keyword>
<feature type="repeat" description="WD" evidence="6">
    <location>
        <begin position="56"/>
        <end position="97"/>
    </location>
</feature>
<dbReference type="SMART" id="SM00320">
    <property type="entry name" value="WD40"/>
    <property type="match status" value="5"/>
</dbReference>
<dbReference type="SUPFAM" id="SSF50978">
    <property type="entry name" value="WD40 repeat-like"/>
    <property type="match status" value="1"/>
</dbReference>
<comment type="caution">
    <text evidence="7">The sequence shown here is derived from an EMBL/GenBank/DDBJ whole genome shotgun (WGS) entry which is preliminary data.</text>
</comment>
<dbReference type="InterPro" id="IPR015943">
    <property type="entry name" value="WD40/YVTN_repeat-like_dom_sf"/>
</dbReference>
<dbReference type="PANTHER" id="PTHR22842:SF3">
    <property type="entry name" value="WD REPEAT DOMAIN-CONTAINING PROTEIN 83"/>
    <property type="match status" value="1"/>
</dbReference>
<dbReference type="Gene3D" id="2.130.10.10">
    <property type="entry name" value="YVTN repeat-like/Quinoprotein amine dehydrogenase"/>
    <property type="match status" value="2"/>
</dbReference>
<dbReference type="PROSITE" id="PS00678">
    <property type="entry name" value="WD_REPEATS_1"/>
    <property type="match status" value="1"/>
</dbReference>
<comment type="similarity">
    <text evidence="5">Belongs to the WD repeat MORG1 family.</text>
</comment>
<evidence type="ECO:0000313" key="8">
    <source>
        <dbReference type="Proteomes" id="UP001230188"/>
    </source>
</evidence>
<accession>A0AAD7UMC9</accession>
<dbReference type="PANTHER" id="PTHR22842">
    <property type="entry name" value="WD40 REPEAT PROTEIN"/>
    <property type="match status" value="1"/>
</dbReference>
<dbReference type="EMBL" id="JAQMWT010000093">
    <property type="protein sequence ID" value="KAJ8610846.1"/>
    <property type="molecule type" value="Genomic_DNA"/>
</dbReference>
<dbReference type="InterPro" id="IPR051980">
    <property type="entry name" value="WD_repeat_MORG1"/>
</dbReference>
<keyword evidence="4" id="KW-0677">Repeat</keyword>
<evidence type="ECO:0000256" key="4">
    <source>
        <dbReference type="ARBA" id="ARBA00022737"/>
    </source>
</evidence>
<dbReference type="Proteomes" id="UP001230188">
    <property type="component" value="Unassembled WGS sequence"/>
</dbReference>
<reference evidence="7" key="1">
    <citation type="submission" date="2023-01" db="EMBL/GenBank/DDBJ databases">
        <title>Metagenome sequencing of chrysophaentin producing Chrysophaeum taylorii.</title>
        <authorList>
            <person name="Davison J."/>
            <person name="Bewley C."/>
        </authorList>
    </citation>
    <scope>NUCLEOTIDE SEQUENCE</scope>
    <source>
        <strain evidence="7">NIES-1699</strain>
    </source>
</reference>
<dbReference type="Pfam" id="PF00400">
    <property type="entry name" value="WD40"/>
    <property type="match status" value="2"/>
</dbReference>
<comment type="subcellular location">
    <subcellularLocation>
        <location evidence="1">Cytoplasm</location>
    </subcellularLocation>
</comment>
<dbReference type="GO" id="GO:0005737">
    <property type="term" value="C:cytoplasm"/>
    <property type="evidence" value="ECO:0007669"/>
    <property type="project" value="UniProtKB-SubCell"/>
</dbReference>
<evidence type="ECO:0000256" key="6">
    <source>
        <dbReference type="PROSITE-ProRule" id="PRU00221"/>
    </source>
</evidence>
<dbReference type="PROSITE" id="PS50082">
    <property type="entry name" value="WD_REPEATS_2"/>
    <property type="match status" value="4"/>
</dbReference>
<dbReference type="AlphaFoldDB" id="A0AAD7UMC9"/>
<dbReference type="CDD" id="cd00200">
    <property type="entry name" value="WD40"/>
    <property type="match status" value="1"/>
</dbReference>
<dbReference type="PROSITE" id="PS50294">
    <property type="entry name" value="WD_REPEATS_REGION"/>
    <property type="match status" value="3"/>
</dbReference>
<evidence type="ECO:0000256" key="3">
    <source>
        <dbReference type="ARBA" id="ARBA00022574"/>
    </source>
</evidence>
<protein>
    <submittedName>
        <fullName evidence="7">Uncharacterized protein</fullName>
    </submittedName>
</protein>
<keyword evidence="2" id="KW-0963">Cytoplasm</keyword>
<feature type="repeat" description="WD" evidence="6">
    <location>
        <begin position="98"/>
        <end position="140"/>
    </location>
</feature>